<feature type="compositionally biased region" description="Basic and acidic residues" evidence="1">
    <location>
        <begin position="68"/>
        <end position="77"/>
    </location>
</feature>
<accession>A0ABQ9CV29</accession>
<reference evidence="2" key="1">
    <citation type="submission" date="2019-10" db="EMBL/GenBank/DDBJ databases">
        <authorList>
            <person name="Soares A.E.R."/>
            <person name="Aleixo A."/>
            <person name="Schneider P."/>
            <person name="Miyaki C.Y."/>
            <person name="Schneider M.P."/>
            <person name="Mello C."/>
            <person name="Vasconcelos A.T.R."/>
        </authorList>
    </citation>
    <scope>NUCLEOTIDE SEQUENCE</scope>
    <source>
        <tissue evidence="2">Muscle</tissue>
    </source>
</reference>
<sequence>MDVAGIGQCLNVSTAVKMTGTEVGREKDVSVWNLSKGKDKAFQDKKTVETAAKNEEPQILRSSPLEPLKNEDKKLPQNHDSALESSTGALGLRTPAQGSYFHRCHTCPPHAVCDPQIANDI</sequence>
<feature type="compositionally biased region" description="Polar residues" evidence="1">
    <location>
        <begin position="78"/>
        <end position="88"/>
    </location>
</feature>
<evidence type="ECO:0000313" key="3">
    <source>
        <dbReference type="Proteomes" id="UP001145742"/>
    </source>
</evidence>
<gene>
    <name evidence="2" type="ORF">WISP_112744</name>
</gene>
<keyword evidence="3" id="KW-1185">Reference proteome</keyword>
<evidence type="ECO:0000313" key="2">
    <source>
        <dbReference type="EMBL" id="KAJ7409766.1"/>
    </source>
</evidence>
<feature type="region of interest" description="Disordered" evidence="1">
    <location>
        <begin position="49"/>
        <end position="89"/>
    </location>
</feature>
<dbReference type="EMBL" id="WHWB01034455">
    <property type="protein sequence ID" value="KAJ7409766.1"/>
    <property type="molecule type" value="Genomic_DNA"/>
</dbReference>
<feature type="compositionally biased region" description="Basic and acidic residues" evidence="1">
    <location>
        <begin position="49"/>
        <end position="58"/>
    </location>
</feature>
<evidence type="ECO:0000256" key="1">
    <source>
        <dbReference type="SAM" id="MobiDB-lite"/>
    </source>
</evidence>
<organism evidence="2 3">
    <name type="scientific">Willisornis vidua</name>
    <name type="common">Xingu scale-backed antbird</name>
    <dbReference type="NCBI Taxonomy" id="1566151"/>
    <lineage>
        <taxon>Eukaryota</taxon>
        <taxon>Metazoa</taxon>
        <taxon>Chordata</taxon>
        <taxon>Craniata</taxon>
        <taxon>Vertebrata</taxon>
        <taxon>Euteleostomi</taxon>
        <taxon>Archelosauria</taxon>
        <taxon>Archosauria</taxon>
        <taxon>Dinosauria</taxon>
        <taxon>Saurischia</taxon>
        <taxon>Theropoda</taxon>
        <taxon>Coelurosauria</taxon>
        <taxon>Aves</taxon>
        <taxon>Neognathae</taxon>
        <taxon>Neoaves</taxon>
        <taxon>Telluraves</taxon>
        <taxon>Australaves</taxon>
        <taxon>Passeriformes</taxon>
        <taxon>Thamnophilidae</taxon>
        <taxon>Willisornis</taxon>
    </lineage>
</organism>
<dbReference type="Proteomes" id="UP001145742">
    <property type="component" value="Unassembled WGS sequence"/>
</dbReference>
<proteinExistence type="predicted"/>
<name>A0ABQ9CV29_9PASS</name>
<protein>
    <submittedName>
        <fullName evidence="2">Uncharacterized protein</fullName>
    </submittedName>
</protein>
<comment type="caution">
    <text evidence="2">The sequence shown here is derived from an EMBL/GenBank/DDBJ whole genome shotgun (WGS) entry which is preliminary data.</text>
</comment>